<gene>
    <name evidence="5" type="ORF">TRIVIDRAFT_212035</name>
</gene>
<keyword evidence="6" id="KW-1185">Reference proteome</keyword>
<feature type="repeat" description="ANK" evidence="3">
    <location>
        <begin position="1198"/>
        <end position="1230"/>
    </location>
</feature>
<dbReference type="Gene3D" id="1.25.40.20">
    <property type="entry name" value="Ankyrin repeat-containing domain"/>
    <property type="match status" value="3"/>
</dbReference>
<dbReference type="PANTHER" id="PTHR24198:SF165">
    <property type="entry name" value="ANKYRIN REPEAT-CONTAINING PROTEIN-RELATED"/>
    <property type="match status" value="1"/>
</dbReference>
<feature type="repeat" description="ANK" evidence="3">
    <location>
        <begin position="1338"/>
        <end position="1370"/>
    </location>
</feature>
<dbReference type="SUPFAM" id="SSF48403">
    <property type="entry name" value="Ankyrin repeat"/>
    <property type="match status" value="3"/>
</dbReference>
<protein>
    <submittedName>
        <fullName evidence="5">Ankyrin repeat protein</fullName>
    </submittedName>
</protein>
<dbReference type="SMART" id="SM00248">
    <property type="entry name" value="ANK"/>
    <property type="match status" value="17"/>
</dbReference>
<dbReference type="PROSITE" id="PS50297">
    <property type="entry name" value="ANK_REP_REGION"/>
    <property type="match status" value="4"/>
</dbReference>
<evidence type="ECO:0000256" key="4">
    <source>
        <dbReference type="SAM" id="MobiDB-lite"/>
    </source>
</evidence>
<proteinExistence type="predicted"/>
<comment type="caution">
    <text evidence="5">The sequence shown here is derived from an EMBL/GenBank/DDBJ whole genome shotgun (WGS) entry which is preliminary data.</text>
</comment>
<evidence type="ECO:0000256" key="2">
    <source>
        <dbReference type="ARBA" id="ARBA00023043"/>
    </source>
</evidence>
<dbReference type="Pfam" id="PF12796">
    <property type="entry name" value="Ank_2"/>
    <property type="match status" value="5"/>
</dbReference>
<dbReference type="HOGENOM" id="CLU_001836_1_0_1"/>
<dbReference type="OMA" id="VRFWAEH"/>
<feature type="region of interest" description="Disordered" evidence="4">
    <location>
        <begin position="1773"/>
        <end position="1839"/>
    </location>
</feature>
<evidence type="ECO:0000256" key="3">
    <source>
        <dbReference type="PROSITE-ProRule" id="PRU00023"/>
    </source>
</evidence>
<dbReference type="eggNOG" id="KOG4177">
    <property type="taxonomic scope" value="Eukaryota"/>
</dbReference>
<dbReference type="GeneID" id="25790648"/>
<keyword evidence="2 3" id="KW-0040">ANK repeat</keyword>
<accession>G9MJG0</accession>
<evidence type="ECO:0000256" key="1">
    <source>
        <dbReference type="ARBA" id="ARBA00022737"/>
    </source>
</evidence>
<dbReference type="VEuPathDB" id="FungiDB:TRIVIDRAFT_212035"/>
<feature type="repeat" description="ANK" evidence="3">
    <location>
        <begin position="1024"/>
        <end position="1056"/>
    </location>
</feature>
<feature type="compositionally biased region" description="Acidic residues" evidence="4">
    <location>
        <begin position="1795"/>
        <end position="1839"/>
    </location>
</feature>
<sequence>MHPYSHLYGLELTKIESVITVHGLRDDYGTAWKLNKKEHWLGTWLFEDVPIRQLDFVYAIDDSARIFKRGGIKAEAQDLMREYLEKRRNLPDTEIDRPIVWVCHDIGGSIVKEVLIEATRATKKEDYDDVETWQQIKDTRRRIATLTTAFISLDCPHRPRPMERLEEEIHGLMMLPGPEINSGLMRKIKIMAHQVNRTNIQFLETNFFSRIVNINVCYFMNIDEQENSKPTSNHMTMPALEPDKTLGGIDDQHVTGDEIRHSITSNSQSVMDPSSITIESPAVPFNRYTLTLNNMFELYWRYAQVGINHLELMTGEKFSRKIWTRYHDMLFNQHYYSLKPNTSLIHGQITLLSMMPPRKMPTTHMYREVKGEQKLPVLKWIADQVTYKNFNESHGPQVLHIECTAGDRPHASTLSQYFYSMQELSSWETSEFGNKTCFYFEFDNFDVRYNTIQSMLITFINEIAWRFWHNPKDAPTIRRVFENLSYHHNWSLADLFMLFTEVRKCPSVRGFTLILGCWDNCVQEERKWFLSKVLEQHRRSDLDYRLVVTTSGSEEFLKENIPKSQVLSLNNCPVSIQGYALDDKYPPSGLRPLLEDLFQERPALKNIGETLEKVIDECQGTPYLGYIILKWVARFGRKGLASDIATAVEQLRPITPDHILATIIEKLSPKKQKLARVIYRWVKYAMEPLTIEALGHAVASSMPLDFPLLVDVDCEGLLEKLDKLFCGIIILDGREIKFSHESFYSCSAFSELGCDNKASGHGELAKACLNYLLREEVLHNQYSKFSTENHGGGLDKDLLFLPRDDLLDYAVRTWATHYQLSDQYRPVDLALQFLQNKQARDKWTEAHYLLSNPFTRIHRSYISPLPLMAALGLEDIVSRQIEEDKDSKWFQEDCWLSITEAGRAGHTAVLRKLLNLVQAQERWLQDAIYWSTFSGNENVMAVLLEKVNSLNSFSFPSSILPLASAAGLEDLVSAILKQSDHNLAEPNPKIGNQTVLHGAIYWGRKIITRLLLDSGAEMNVQDDEGESPLQLSIKMGDPEIVQLILERQENISDDSKRGLSLINATITAGEFAALRCILLAGADCNTGESEASSDELRYPIIHAATYKRIGCLRLLLENGADACIESEEGSLLYILSAIPQAIDICHTLLQKGALPHQCYLNKEMLLNRALRANNRRLIELLIEKGAQLDTTDTYRRAGRMTPLSFATTNCSFETLKFLLDKGADPNYVPDGGESTLFVAVFRRCDSAKIELLLKRGADIHWKRWDGWTPLHAAYDTPDILLLLLEHGSDVNAKAEEGTILMMASRWNCPETVRLLVSRKIPSVDLNAKLDWDKDDSDYGKTALDLAIQNGHCECANILLEAGVKIDVNSVAIKHIMGAVTDKNSEEEALKLINHCLQRGMKLDGTDEMDKTALHYITRSTPTSLIRFLIDWGCQPHAVDSDGLTPLAIAVRNNNIEVVKHLLNRGVRADVGAPGSGDILHQALREKHRDPGDIITMLKALIDAGASPLQRSPNSEESLLDIVMRDFEGSSLRKIYPFLVRKMGSGINMKGGQGVYPIIMAAKRREWELVESLIRHKADCSVADSLGRRPVHFIAAMYSDEDLVRLISKSGTDMQAPDSFGRTPLHLVAGFGYRYTLRALVSTLPKEFDVNVKDADGWTPLMWACKLDASNWGVVEDLVEMYNADISVTSTDGQWSPLKLACFSDMEPETQELLKPLGGSGEGNSRDLDTYSGIMFEGWRCDSCFLFNLCFKCYPRRSEMHEVGHDFEEYRSPSVAGTEKAAELEVDHVSGHNSQEEEEEEDDEGEDDIEDEDEDDYDDDNNEDEEEDVDGGGDGDGDDI</sequence>
<reference evidence="5 6" key="1">
    <citation type="journal article" date="2011" name="Genome Biol.">
        <title>Comparative genome sequence analysis underscores mycoparasitism as the ancestral life style of Trichoderma.</title>
        <authorList>
            <person name="Kubicek C.P."/>
            <person name="Herrera-Estrella A."/>
            <person name="Seidl-Seiboth V."/>
            <person name="Martinez D.A."/>
            <person name="Druzhinina I.S."/>
            <person name="Thon M."/>
            <person name="Zeilinger S."/>
            <person name="Casas-Flores S."/>
            <person name="Horwitz B.A."/>
            <person name="Mukherjee P.K."/>
            <person name="Mukherjee M."/>
            <person name="Kredics L."/>
            <person name="Alcaraz L.D."/>
            <person name="Aerts A."/>
            <person name="Antal Z."/>
            <person name="Atanasova L."/>
            <person name="Cervantes-Badillo M.G."/>
            <person name="Challacombe J."/>
            <person name="Chertkov O."/>
            <person name="McCluskey K."/>
            <person name="Coulpier F."/>
            <person name="Deshpande N."/>
            <person name="von Doehren H."/>
            <person name="Ebbole D.J."/>
            <person name="Esquivel-Naranjo E.U."/>
            <person name="Fekete E."/>
            <person name="Flipphi M."/>
            <person name="Glaser F."/>
            <person name="Gomez-Rodriguez E.Y."/>
            <person name="Gruber S."/>
            <person name="Han C."/>
            <person name="Henrissat B."/>
            <person name="Hermosa R."/>
            <person name="Hernandez-Onate M."/>
            <person name="Karaffa L."/>
            <person name="Kosti I."/>
            <person name="Le Crom S."/>
            <person name="Lindquist E."/>
            <person name="Lucas S."/>
            <person name="Luebeck M."/>
            <person name="Luebeck P.S."/>
            <person name="Margeot A."/>
            <person name="Metz B."/>
            <person name="Misra M."/>
            <person name="Nevalainen H."/>
            <person name="Omann M."/>
            <person name="Packer N."/>
            <person name="Perrone G."/>
            <person name="Uresti-Rivera E.E."/>
            <person name="Salamov A."/>
            <person name="Schmoll M."/>
            <person name="Seiboth B."/>
            <person name="Shapiro H."/>
            <person name="Sukno S."/>
            <person name="Tamayo-Ramos J.A."/>
            <person name="Tisch D."/>
            <person name="Wiest A."/>
            <person name="Wilkinson H.H."/>
            <person name="Zhang M."/>
            <person name="Coutinho P.M."/>
            <person name="Kenerley C.M."/>
            <person name="Monte E."/>
            <person name="Baker S.E."/>
            <person name="Grigoriev I.V."/>
        </authorList>
    </citation>
    <scope>NUCLEOTIDE SEQUENCE [LARGE SCALE GENOMIC DNA]</scope>
    <source>
        <strain evidence="6">Gv29-8 / FGSC 10586</strain>
    </source>
</reference>
<dbReference type="PROSITE" id="PS50088">
    <property type="entry name" value="ANK_REPEAT"/>
    <property type="match status" value="6"/>
</dbReference>
<evidence type="ECO:0000313" key="6">
    <source>
        <dbReference type="Proteomes" id="UP000007115"/>
    </source>
</evidence>
<evidence type="ECO:0000313" key="5">
    <source>
        <dbReference type="EMBL" id="EHK25623.1"/>
    </source>
</evidence>
<dbReference type="Pfam" id="PF00023">
    <property type="entry name" value="Ank"/>
    <property type="match status" value="1"/>
</dbReference>
<name>G9MJG0_HYPVG</name>
<dbReference type="InterPro" id="IPR002110">
    <property type="entry name" value="Ankyrin_rpt"/>
</dbReference>
<organism evidence="5 6">
    <name type="scientific">Hypocrea virens (strain Gv29-8 / FGSC 10586)</name>
    <name type="common">Gliocladium virens</name>
    <name type="synonym">Trichoderma virens</name>
    <dbReference type="NCBI Taxonomy" id="413071"/>
    <lineage>
        <taxon>Eukaryota</taxon>
        <taxon>Fungi</taxon>
        <taxon>Dikarya</taxon>
        <taxon>Ascomycota</taxon>
        <taxon>Pezizomycotina</taxon>
        <taxon>Sordariomycetes</taxon>
        <taxon>Hypocreomycetidae</taxon>
        <taxon>Hypocreales</taxon>
        <taxon>Hypocreaceae</taxon>
        <taxon>Trichoderma</taxon>
    </lineage>
</organism>
<feature type="compositionally biased region" description="Basic and acidic residues" evidence="4">
    <location>
        <begin position="1779"/>
        <end position="1789"/>
    </location>
</feature>
<dbReference type="OrthoDB" id="341259at2759"/>
<dbReference type="STRING" id="413071.G9MJG0"/>
<dbReference type="InterPro" id="IPR036770">
    <property type="entry name" value="Ankyrin_rpt-contain_sf"/>
</dbReference>
<dbReference type="RefSeq" id="XP_013959827.1">
    <property type="nucleotide sequence ID" value="XM_014104352.1"/>
</dbReference>
<feature type="repeat" description="ANK" evidence="3">
    <location>
        <begin position="1441"/>
        <end position="1473"/>
    </location>
</feature>
<dbReference type="PANTHER" id="PTHR24198">
    <property type="entry name" value="ANKYRIN REPEAT AND PROTEIN KINASE DOMAIN-CONTAINING PROTEIN"/>
    <property type="match status" value="1"/>
</dbReference>
<dbReference type="Proteomes" id="UP000007115">
    <property type="component" value="Unassembled WGS sequence"/>
</dbReference>
<feature type="repeat" description="ANK" evidence="3">
    <location>
        <begin position="1161"/>
        <end position="1193"/>
    </location>
</feature>
<feature type="repeat" description="ANK" evidence="3">
    <location>
        <begin position="991"/>
        <end position="1023"/>
    </location>
</feature>
<dbReference type="EMBL" id="ABDF02000003">
    <property type="protein sequence ID" value="EHK25623.1"/>
    <property type="molecule type" value="Genomic_DNA"/>
</dbReference>
<keyword evidence="1" id="KW-0677">Repeat</keyword>
<dbReference type="InParanoid" id="G9MJG0"/>